<feature type="compositionally biased region" description="Polar residues" evidence="1">
    <location>
        <begin position="180"/>
        <end position="195"/>
    </location>
</feature>
<comment type="caution">
    <text evidence="2">The sequence shown here is derived from an EMBL/GenBank/DDBJ whole genome shotgun (WGS) entry which is preliminary data.</text>
</comment>
<feature type="compositionally biased region" description="Polar residues" evidence="1">
    <location>
        <begin position="250"/>
        <end position="272"/>
    </location>
</feature>
<name>A0A9P8EQY2_AURME</name>
<feature type="compositionally biased region" description="Polar residues" evidence="1">
    <location>
        <begin position="144"/>
        <end position="155"/>
    </location>
</feature>
<dbReference type="EMBL" id="JAHFXF010000109">
    <property type="protein sequence ID" value="KAG9696203.1"/>
    <property type="molecule type" value="Genomic_DNA"/>
</dbReference>
<protein>
    <submittedName>
        <fullName evidence="2">Uncharacterized protein</fullName>
    </submittedName>
</protein>
<evidence type="ECO:0000256" key="1">
    <source>
        <dbReference type="SAM" id="MobiDB-lite"/>
    </source>
</evidence>
<proteinExistence type="predicted"/>
<feature type="compositionally biased region" description="Polar residues" evidence="1">
    <location>
        <begin position="220"/>
        <end position="232"/>
    </location>
</feature>
<dbReference type="OrthoDB" id="10395981at2759"/>
<dbReference type="AlphaFoldDB" id="A0A9P8EQY2"/>
<sequence>MDPNPQTKTSAANAITTLRSTFHTSTQALKTLVTYIRHLEELVLEELGREEFERRLGKLILRDQCDEESLFIPEDTLISRKRRGSSSTEMGSEMRKKVRADSAVSDLGRSIFDGGGRGCSEETDVSPKSARKTPVPWDLPAVEPQQTTATKNVKQTARRPIIAPRSRPPRGSHSALLPNKQPSSNFHSGIQSTLLPNLHPSSDHHSGSSSPSARRSSMSTVHSSTKQSSPASSRRDSVQSEKAASKQPHSDSLISSIRNTPLPGPNSSNSAKPFTAHAFPEKPVVPSAPASSSSIKQPPSLKSKSSSSSSSDRTAPSSRQGLSLGNKSMSGSSRPALSSEQQQQQQQQPLSLTRRASKK</sequence>
<evidence type="ECO:0000313" key="3">
    <source>
        <dbReference type="Proteomes" id="UP000779574"/>
    </source>
</evidence>
<evidence type="ECO:0000313" key="2">
    <source>
        <dbReference type="EMBL" id="KAG9696203.1"/>
    </source>
</evidence>
<feature type="compositionally biased region" description="Polar residues" evidence="1">
    <location>
        <begin position="319"/>
        <end position="340"/>
    </location>
</feature>
<gene>
    <name evidence="2" type="ORF">KCU76_g3921</name>
</gene>
<reference evidence="2" key="1">
    <citation type="journal article" date="2021" name="J Fungi (Basel)">
        <title>Virulence traits and population genomics of the black yeast Aureobasidium melanogenum.</title>
        <authorList>
            <person name="Cernosa A."/>
            <person name="Sun X."/>
            <person name="Gostincar C."/>
            <person name="Fang C."/>
            <person name="Gunde-Cimerman N."/>
            <person name="Song Z."/>
        </authorList>
    </citation>
    <scope>NUCLEOTIDE SEQUENCE</scope>
    <source>
        <strain evidence="2">EXF-9911</strain>
    </source>
</reference>
<reference evidence="2" key="2">
    <citation type="submission" date="2021-08" db="EMBL/GenBank/DDBJ databases">
        <authorList>
            <person name="Gostincar C."/>
            <person name="Sun X."/>
            <person name="Song Z."/>
            <person name="Gunde-Cimerman N."/>
        </authorList>
    </citation>
    <scope>NUCLEOTIDE SEQUENCE</scope>
    <source>
        <strain evidence="2">EXF-9911</strain>
    </source>
</reference>
<accession>A0A9P8EQY2</accession>
<feature type="non-terminal residue" evidence="2">
    <location>
        <position position="359"/>
    </location>
</feature>
<dbReference type="Proteomes" id="UP000779574">
    <property type="component" value="Unassembled WGS sequence"/>
</dbReference>
<feature type="compositionally biased region" description="Low complexity" evidence="1">
    <location>
        <begin position="207"/>
        <end position="219"/>
    </location>
</feature>
<feature type="region of interest" description="Disordered" evidence="1">
    <location>
        <begin position="81"/>
        <end position="359"/>
    </location>
</feature>
<feature type="compositionally biased region" description="Low complexity" evidence="1">
    <location>
        <begin position="287"/>
        <end position="318"/>
    </location>
</feature>
<organism evidence="2 3">
    <name type="scientific">Aureobasidium melanogenum</name>
    <name type="common">Aureobasidium pullulans var. melanogenum</name>
    <dbReference type="NCBI Taxonomy" id="46634"/>
    <lineage>
        <taxon>Eukaryota</taxon>
        <taxon>Fungi</taxon>
        <taxon>Dikarya</taxon>
        <taxon>Ascomycota</taxon>
        <taxon>Pezizomycotina</taxon>
        <taxon>Dothideomycetes</taxon>
        <taxon>Dothideomycetidae</taxon>
        <taxon>Dothideales</taxon>
        <taxon>Saccotheciaceae</taxon>
        <taxon>Aureobasidium</taxon>
    </lineage>
</organism>